<dbReference type="InterPro" id="IPR036412">
    <property type="entry name" value="HAD-like_sf"/>
</dbReference>
<evidence type="ECO:0000313" key="2">
    <source>
        <dbReference type="EMBL" id="OKY77235.1"/>
    </source>
</evidence>
<reference evidence="2" key="1">
    <citation type="submission" date="2016-12" db="EMBL/GenBank/DDBJ databases">
        <title>Discovery of methanogenic haloarchaea.</title>
        <authorList>
            <person name="Sorokin D.Y."/>
            <person name="Makarova K.S."/>
            <person name="Abbas B."/>
            <person name="Ferrer M."/>
            <person name="Golyshin P.N."/>
        </authorList>
    </citation>
    <scope>NUCLEOTIDE SEQUENCE [LARGE SCALE GENOMIC DNA]</scope>
    <source>
        <strain evidence="2">HMET1</strain>
    </source>
</reference>
<evidence type="ECO:0000256" key="1">
    <source>
        <dbReference type="PIRSR" id="PIRSR610708-1"/>
    </source>
</evidence>
<name>A0A1Q6DS82_METT1</name>
<dbReference type="SUPFAM" id="SSF56784">
    <property type="entry name" value="HAD-like"/>
    <property type="match status" value="1"/>
</dbReference>
<keyword evidence="2" id="KW-0378">Hydrolase</keyword>
<dbReference type="GO" id="GO:0008253">
    <property type="term" value="F:5'-nucleotidase activity"/>
    <property type="evidence" value="ECO:0007669"/>
    <property type="project" value="InterPro"/>
</dbReference>
<keyword evidence="3" id="KW-1185">Reference proteome</keyword>
<organism evidence="2 3">
    <name type="scientific">Methanohalarchaeum thermophilum</name>
    <dbReference type="NCBI Taxonomy" id="1903181"/>
    <lineage>
        <taxon>Archaea</taxon>
        <taxon>Methanobacteriati</taxon>
        <taxon>Methanobacteriota</taxon>
        <taxon>Methanonatronarchaeia</taxon>
        <taxon>Methanonatronarchaeales</taxon>
        <taxon>Methanonatronarchaeaceae</taxon>
        <taxon>Candidatus Methanohalarchaeum</taxon>
    </lineage>
</organism>
<feature type="active site" description="Nucleophile" evidence="1">
    <location>
        <position position="6"/>
    </location>
</feature>
<dbReference type="STRING" id="1903181.BTN85_1883"/>
<evidence type="ECO:0000313" key="3">
    <source>
        <dbReference type="Proteomes" id="UP000185744"/>
    </source>
</evidence>
<dbReference type="PANTHER" id="PTHR35134">
    <property type="entry name" value="NUCLEOTIDASE YQFW-RELATED"/>
    <property type="match status" value="1"/>
</dbReference>
<dbReference type="Gene3D" id="3.40.50.1000">
    <property type="entry name" value="HAD superfamily/HAD-like"/>
    <property type="match status" value="1"/>
</dbReference>
<dbReference type="InParanoid" id="A0A1Q6DS82"/>
<proteinExistence type="predicted"/>
<protein>
    <submittedName>
        <fullName evidence="2">HAD superfamily hydrolase</fullName>
    </submittedName>
</protein>
<dbReference type="PANTHER" id="PTHR35134:SF2">
    <property type="entry name" value="NUCLEOTIDASE YQFW-RELATED"/>
    <property type="match status" value="1"/>
</dbReference>
<comment type="caution">
    <text evidence="2">The sequence shown here is derived from an EMBL/GenBank/DDBJ whole genome shotgun (WGS) entry which is preliminary data.</text>
</comment>
<sequence length="184" mass="22006">MKISIDMDGVLAETQKAFIKDFNSRYDYSYTLEDIGDYDCECAPFSKRTLIEVTNKLWKDDWECISPTEDNLRRKVKKICEISSRVDIVTARMKREKQMKSWLEMHGIYEDEHYSDFIREAEKHDLGHDFYIDDNPYYHGKVNKLFLYSRPWNMEVKEENGTERVYSLDEARSGIERLAKRTLE</sequence>
<dbReference type="Pfam" id="PF06941">
    <property type="entry name" value="NT5C"/>
    <property type="match status" value="1"/>
</dbReference>
<dbReference type="GO" id="GO:0009264">
    <property type="term" value="P:deoxyribonucleotide catabolic process"/>
    <property type="evidence" value="ECO:0007669"/>
    <property type="project" value="InterPro"/>
</dbReference>
<accession>A0A1Q6DS82</accession>
<dbReference type="Proteomes" id="UP000185744">
    <property type="component" value="Unassembled WGS sequence"/>
</dbReference>
<dbReference type="AlphaFoldDB" id="A0A1Q6DS82"/>
<gene>
    <name evidence="2" type="ORF">BTN85_1883</name>
</gene>
<dbReference type="InterPro" id="IPR023214">
    <property type="entry name" value="HAD_sf"/>
</dbReference>
<feature type="active site" description="Proton donor" evidence="1">
    <location>
        <position position="8"/>
    </location>
</feature>
<dbReference type="EMBL" id="MSDW01000002">
    <property type="protein sequence ID" value="OKY77235.1"/>
    <property type="molecule type" value="Genomic_DNA"/>
</dbReference>
<dbReference type="InterPro" id="IPR052419">
    <property type="entry name" value="5_3-deoxyribonucleotidase-like"/>
</dbReference>
<dbReference type="InterPro" id="IPR010708">
    <property type="entry name" value="5'(3')-deoxyribonucleotidase"/>
</dbReference>